<feature type="non-terminal residue" evidence="3">
    <location>
        <position position="109"/>
    </location>
</feature>
<dbReference type="Proteomes" id="UP001175226">
    <property type="component" value="Unassembled WGS sequence"/>
</dbReference>
<evidence type="ECO:0000256" key="1">
    <source>
        <dbReference type="SAM" id="MobiDB-lite"/>
    </source>
</evidence>
<evidence type="ECO:0000313" key="3">
    <source>
        <dbReference type="EMBL" id="KAK0442870.1"/>
    </source>
</evidence>
<protein>
    <recommendedName>
        <fullName evidence="2">DUF6535 domain-containing protein</fullName>
    </recommendedName>
</protein>
<accession>A0AA39JHH9</accession>
<sequence length="109" mass="12107">MKRSNPAVKKGNDSYDYEQKYPDAPYEEASPNARVWKTYEDERRIHDANIFVGLFSAVVTTFVGLQTSQSLQPDYATMLASLLYESVLVQCAIANGSPVNTIAPSPFNP</sequence>
<proteinExistence type="predicted"/>
<gene>
    <name evidence="3" type="ORF">EV421DRAFT_1806555</name>
</gene>
<name>A0AA39JHH9_9AGAR</name>
<evidence type="ECO:0000259" key="2">
    <source>
        <dbReference type="Pfam" id="PF20153"/>
    </source>
</evidence>
<keyword evidence="4" id="KW-1185">Reference proteome</keyword>
<feature type="compositionally biased region" description="Basic and acidic residues" evidence="1">
    <location>
        <begin position="10"/>
        <end position="21"/>
    </location>
</feature>
<organism evidence="3 4">
    <name type="scientific">Armillaria borealis</name>
    <dbReference type="NCBI Taxonomy" id="47425"/>
    <lineage>
        <taxon>Eukaryota</taxon>
        <taxon>Fungi</taxon>
        <taxon>Dikarya</taxon>
        <taxon>Basidiomycota</taxon>
        <taxon>Agaricomycotina</taxon>
        <taxon>Agaricomycetes</taxon>
        <taxon>Agaricomycetidae</taxon>
        <taxon>Agaricales</taxon>
        <taxon>Marasmiineae</taxon>
        <taxon>Physalacriaceae</taxon>
        <taxon>Armillaria</taxon>
    </lineage>
</organism>
<reference evidence="3" key="1">
    <citation type="submission" date="2023-06" db="EMBL/GenBank/DDBJ databases">
        <authorList>
            <consortium name="Lawrence Berkeley National Laboratory"/>
            <person name="Ahrendt S."/>
            <person name="Sahu N."/>
            <person name="Indic B."/>
            <person name="Wong-Bajracharya J."/>
            <person name="Merenyi Z."/>
            <person name="Ke H.-M."/>
            <person name="Monk M."/>
            <person name="Kocsube S."/>
            <person name="Drula E."/>
            <person name="Lipzen A."/>
            <person name="Balint B."/>
            <person name="Henrissat B."/>
            <person name="Andreopoulos B."/>
            <person name="Martin F.M."/>
            <person name="Harder C.B."/>
            <person name="Rigling D."/>
            <person name="Ford K.L."/>
            <person name="Foster G.D."/>
            <person name="Pangilinan J."/>
            <person name="Papanicolaou A."/>
            <person name="Barry K."/>
            <person name="LaButti K."/>
            <person name="Viragh M."/>
            <person name="Koriabine M."/>
            <person name="Yan M."/>
            <person name="Riley R."/>
            <person name="Champramary S."/>
            <person name="Plett K.L."/>
            <person name="Tsai I.J."/>
            <person name="Slot J."/>
            <person name="Sipos G."/>
            <person name="Plett J."/>
            <person name="Nagy L.G."/>
            <person name="Grigoriev I.V."/>
        </authorList>
    </citation>
    <scope>NUCLEOTIDE SEQUENCE</scope>
    <source>
        <strain evidence="3">FPL87.14</strain>
    </source>
</reference>
<evidence type="ECO:0000313" key="4">
    <source>
        <dbReference type="Proteomes" id="UP001175226"/>
    </source>
</evidence>
<dbReference type="EMBL" id="JAUEPT010000024">
    <property type="protein sequence ID" value="KAK0442870.1"/>
    <property type="molecule type" value="Genomic_DNA"/>
</dbReference>
<dbReference type="AlphaFoldDB" id="A0AA39JHH9"/>
<dbReference type="InterPro" id="IPR045338">
    <property type="entry name" value="DUF6535"/>
</dbReference>
<comment type="caution">
    <text evidence="3">The sequence shown here is derived from an EMBL/GenBank/DDBJ whole genome shotgun (WGS) entry which is preliminary data.</text>
</comment>
<feature type="domain" description="DUF6535" evidence="2">
    <location>
        <begin position="50"/>
        <end position="109"/>
    </location>
</feature>
<dbReference type="Pfam" id="PF20153">
    <property type="entry name" value="DUF6535"/>
    <property type="match status" value="1"/>
</dbReference>
<feature type="region of interest" description="Disordered" evidence="1">
    <location>
        <begin position="1"/>
        <end position="25"/>
    </location>
</feature>